<proteinExistence type="predicted"/>
<accession>A0AAN8TKM5</accession>
<evidence type="ECO:0000313" key="1">
    <source>
        <dbReference type="EMBL" id="KAK6789464.1"/>
    </source>
</evidence>
<dbReference type="Proteomes" id="UP001371456">
    <property type="component" value="Unassembled WGS sequence"/>
</dbReference>
<comment type="caution">
    <text evidence="1">The sequence shown here is derived from an EMBL/GenBank/DDBJ whole genome shotgun (WGS) entry which is preliminary data.</text>
</comment>
<dbReference type="AlphaFoldDB" id="A0AAN8TKM5"/>
<keyword evidence="2" id="KW-1185">Reference proteome</keyword>
<dbReference type="PANTHER" id="PTHR33180">
    <property type="entry name" value="PHOTOSYSTEM II CP43 REACTION CENTER PROTEIN"/>
    <property type="match status" value="1"/>
</dbReference>
<evidence type="ECO:0000313" key="2">
    <source>
        <dbReference type="Proteomes" id="UP001371456"/>
    </source>
</evidence>
<organism evidence="1 2">
    <name type="scientific">Solanum bulbocastanum</name>
    <name type="common">Wild potato</name>
    <dbReference type="NCBI Taxonomy" id="147425"/>
    <lineage>
        <taxon>Eukaryota</taxon>
        <taxon>Viridiplantae</taxon>
        <taxon>Streptophyta</taxon>
        <taxon>Embryophyta</taxon>
        <taxon>Tracheophyta</taxon>
        <taxon>Spermatophyta</taxon>
        <taxon>Magnoliopsida</taxon>
        <taxon>eudicotyledons</taxon>
        <taxon>Gunneridae</taxon>
        <taxon>Pentapetalae</taxon>
        <taxon>asterids</taxon>
        <taxon>lamiids</taxon>
        <taxon>Solanales</taxon>
        <taxon>Solanaceae</taxon>
        <taxon>Solanoideae</taxon>
        <taxon>Solaneae</taxon>
        <taxon>Solanum</taxon>
    </lineage>
</organism>
<protein>
    <submittedName>
        <fullName evidence="1">Uncharacterized protein</fullName>
    </submittedName>
</protein>
<dbReference type="EMBL" id="JBANQN010000005">
    <property type="protein sequence ID" value="KAK6789464.1"/>
    <property type="molecule type" value="Genomic_DNA"/>
</dbReference>
<dbReference type="PANTHER" id="PTHR33180:SF31">
    <property type="entry name" value="POLYPROTEIN PROTEIN"/>
    <property type="match status" value="1"/>
</dbReference>
<reference evidence="1 2" key="1">
    <citation type="submission" date="2024-02" db="EMBL/GenBank/DDBJ databases">
        <title>de novo genome assembly of Solanum bulbocastanum strain 11H21.</title>
        <authorList>
            <person name="Hosaka A.J."/>
        </authorList>
    </citation>
    <scope>NUCLEOTIDE SEQUENCE [LARGE SCALE GENOMIC DNA]</scope>
    <source>
        <tissue evidence="1">Young leaves</tissue>
    </source>
</reference>
<gene>
    <name evidence="1" type="ORF">RDI58_013264</name>
</gene>
<name>A0AAN8TKM5_SOLBU</name>
<sequence length="99" mass="11987">MPKRVREFYDAYAKVLPRMRKKTIWRIIDEIEVRSNMVQCHSNEINTVLCTSDNNDNEYKTLDTLKGWFDPIRFDESSLFWMAESSKIEKKDLNIMERY</sequence>